<dbReference type="GO" id="GO:0016787">
    <property type="term" value="F:hydrolase activity"/>
    <property type="evidence" value="ECO:0007669"/>
    <property type="project" value="InterPro"/>
</dbReference>
<proteinExistence type="predicted"/>
<dbReference type="Proteomes" id="UP000000305">
    <property type="component" value="Unassembled WGS sequence"/>
</dbReference>
<dbReference type="HOGENOM" id="CLU_086663_2_2_1"/>
<dbReference type="KEGG" id="dpx:DAPPUDRAFT_305598"/>
<dbReference type="InterPro" id="IPR042047">
    <property type="entry name" value="SleB_dom1"/>
</dbReference>
<keyword evidence="3" id="KW-1185">Reference proteome</keyword>
<dbReference type="AlphaFoldDB" id="E9FWJ7"/>
<dbReference type="OMA" id="QFECWNG"/>
<dbReference type="OrthoDB" id="9983162at2759"/>
<name>E9FWJ7_DAPPU</name>
<dbReference type="InterPro" id="IPR011105">
    <property type="entry name" value="Cell_wall_hydrolase_SleB"/>
</dbReference>
<sequence length="137" mass="15525">MALSKPSKDYQILLKTIFAECRGEPLIGQKAVAWVIKNRADLNRGYWGGNTIAGVCLHPGQFECWNADRRHLIEDGIRRERGAYDAIDAWLPTVFQGSDPSGGADHYNNPDKEGYPPWTKNCNFLQKIGNHQFYKSK</sequence>
<reference evidence="2 3" key="1">
    <citation type="journal article" date="2011" name="Science">
        <title>The ecoresponsive genome of Daphnia pulex.</title>
        <authorList>
            <person name="Colbourne J.K."/>
            <person name="Pfrender M.E."/>
            <person name="Gilbert D."/>
            <person name="Thomas W.K."/>
            <person name="Tucker A."/>
            <person name="Oakley T.H."/>
            <person name="Tokishita S."/>
            <person name="Aerts A."/>
            <person name="Arnold G.J."/>
            <person name="Basu M.K."/>
            <person name="Bauer D.J."/>
            <person name="Caceres C.E."/>
            <person name="Carmel L."/>
            <person name="Casola C."/>
            <person name="Choi J.H."/>
            <person name="Detter J.C."/>
            <person name="Dong Q."/>
            <person name="Dusheyko S."/>
            <person name="Eads B.D."/>
            <person name="Frohlich T."/>
            <person name="Geiler-Samerotte K.A."/>
            <person name="Gerlach D."/>
            <person name="Hatcher P."/>
            <person name="Jogdeo S."/>
            <person name="Krijgsveld J."/>
            <person name="Kriventseva E.V."/>
            <person name="Kultz D."/>
            <person name="Laforsch C."/>
            <person name="Lindquist E."/>
            <person name="Lopez J."/>
            <person name="Manak J.R."/>
            <person name="Muller J."/>
            <person name="Pangilinan J."/>
            <person name="Patwardhan R.P."/>
            <person name="Pitluck S."/>
            <person name="Pritham E.J."/>
            <person name="Rechtsteiner A."/>
            <person name="Rho M."/>
            <person name="Rogozin I.B."/>
            <person name="Sakarya O."/>
            <person name="Salamov A."/>
            <person name="Schaack S."/>
            <person name="Shapiro H."/>
            <person name="Shiga Y."/>
            <person name="Skalitzky C."/>
            <person name="Smith Z."/>
            <person name="Souvorov A."/>
            <person name="Sung W."/>
            <person name="Tang Z."/>
            <person name="Tsuchiya D."/>
            <person name="Tu H."/>
            <person name="Vos H."/>
            <person name="Wang M."/>
            <person name="Wolf Y.I."/>
            <person name="Yamagata H."/>
            <person name="Yamada T."/>
            <person name="Ye Y."/>
            <person name="Shaw J.R."/>
            <person name="Andrews J."/>
            <person name="Crease T.J."/>
            <person name="Tang H."/>
            <person name="Lucas S.M."/>
            <person name="Robertson H.M."/>
            <person name="Bork P."/>
            <person name="Koonin E.V."/>
            <person name="Zdobnov E.M."/>
            <person name="Grigoriev I.V."/>
            <person name="Lynch M."/>
            <person name="Boore J.L."/>
        </authorList>
    </citation>
    <scope>NUCLEOTIDE SEQUENCE [LARGE SCALE GENOMIC DNA]</scope>
</reference>
<evidence type="ECO:0000313" key="2">
    <source>
        <dbReference type="EMBL" id="EFX87905.1"/>
    </source>
</evidence>
<dbReference type="Gene3D" id="1.10.10.2520">
    <property type="entry name" value="Cell wall hydrolase SleB, domain 1"/>
    <property type="match status" value="1"/>
</dbReference>
<dbReference type="InParanoid" id="E9FWJ7"/>
<feature type="domain" description="Cell wall hydrolase SleB" evidence="1">
    <location>
        <begin position="23"/>
        <end position="134"/>
    </location>
</feature>
<evidence type="ECO:0000313" key="3">
    <source>
        <dbReference type="Proteomes" id="UP000000305"/>
    </source>
</evidence>
<dbReference type="Pfam" id="PF07486">
    <property type="entry name" value="Hydrolase_2"/>
    <property type="match status" value="1"/>
</dbReference>
<dbReference type="EMBL" id="GL732526">
    <property type="protein sequence ID" value="EFX87905.1"/>
    <property type="molecule type" value="Genomic_DNA"/>
</dbReference>
<dbReference type="Gene3D" id="6.20.240.60">
    <property type="match status" value="1"/>
</dbReference>
<protein>
    <recommendedName>
        <fullName evidence="1">Cell wall hydrolase SleB domain-containing protein</fullName>
    </recommendedName>
</protein>
<organism evidence="2 3">
    <name type="scientific">Daphnia pulex</name>
    <name type="common">Water flea</name>
    <dbReference type="NCBI Taxonomy" id="6669"/>
    <lineage>
        <taxon>Eukaryota</taxon>
        <taxon>Metazoa</taxon>
        <taxon>Ecdysozoa</taxon>
        <taxon>Arthropoda</taxon>
        <taxon>Crustacea</taxon>
        <taxon>Branchiopoda</taxon>
        <taxon>Diplostraca</taxon>
        <taxon>Cladocera</taxon>
        <taxon>Anomopoda</taxon>
        <taxon>Daphniidae</taxon>
        <taxon>Daphnia</taxon>
    </lineage>
</organism>
<accession>E9FWJ7</accession>
<gene>
    <name evidence="2" type="ORF">DAPPUDRAFT_305598</name>
</gene>
<evidence type="ECO:0000259" key="1">
    <source>
        <dbReference type="Pfam" id="PF07486"/>
    </source>
</evidence>